<reference evidence="2 3" key="1">
    <citation type="submission" date="2015-09" db="EMBL/GenBank/DDBJ databases">
        <authorList>
            <consortium name="Pathogen Informatics"/>
        </authorList>
    </citation>
    <scope>NUCLEOTIDE SEQUENCE [LARGE SCALE GENOMIC DNA]</scope>
    <source>
        <strain evidence="2 3">2789STDY5608854</strain>
    </source>
</reference>
<gene>
    <name evidence="2" type="ORF">ERS852411_03640</name>
</gene>
<name>A0A174RAP6_FLAPL</name>
<dbReference type="EMBL" id="CYZT01000515">
    <property type="protein sequence ID" value="CUP82532.1"/>
    <property type="molecule type" value="Genomic_DNA"/>
</dbReference>
<feature type="compositionally biased region" description="Low complexity" evidence="1">
    <location>
        <begin position="95"/>
        <end position="104"/>
    </location>
</feature>
<proteinExistence type="predicted"/>
<sequence length="193" mass="20018">MGEQSSPSSKNCFSSVTAIPPVHSSVAYPSACVHGEKGVKWGKNAKGRKRHVYRRSAYSLQILPGHQQGAGTGAAGRLGQKEGHRPGRHRRLHPPRLAGRAAGQAGRGGGGTLYPEGSRAGRAPVRNHRGDQLHLQEKRQGAQGSLPDSPAPSGGGGNPLPPPGGHWQPPLRRKAHPGLGLPGSAGDHPGVLP</sequence>
<accession>A0A174RAP6</accession>
<dbReference type="AlphaFoldDB" id="A0A174RAP6"/>
<feature type="compositionally biased region" description="Basic and acidic residues" evidence="1">
    <location>
        <begin position="128"/>
        <end position="140"/>
    </location>
</feature>
<organism evidence="2 3">
    <name type="scientific">Flavonifractor plautii</name>
    <name type="common">Fusobacterium plautii</name>
    <dbReference type="NCBI Taxonomy" id="292800"/>
    <lineage>
        <taxon>Bacteria</taxon>
        <taxon>Bacillati</taxon>
        <taxon>Bacillota</taxon>
        <taxon>Clostridia</taxon>
        <taxon>Eubacteriales</taxon>
        <taxon>Oscillospiraceae</taxon>
        <taxon>Flavonifractor</taxon>
    </lineage>
</organism>
<evidence type="ECO:0000256" key="1">
    <source>
        <dbReference type="SAM" id="MobiDB-lite"/>
    </source>
</evidence>
<dbReference type="Proteomes" id="UP000095746">
    <property type="component" value="Unassembled WGS sequence"/>
</dbReference>
<evidence type="ECO:0000313" key="3">
    <source>
        <dbReference type="Proteomes" id="UP000095746"/>
    </source>
</evidence>
<protein>
    <submittedName>
        <fullName evidence="2">Uncharacterized protein</fullName>
    </submittedName>
</protein>
<feature type="region of interest" description="Disordered" evidence="1">
    <location>
        <begin position="62"/>
        <end position="193"/>
    </location>
</feature>
<evidence type="ECO:0000313" key="2">
    <source>
        <dbReference type="EMBL" id="CUP82532.1"/>
    </source>
</evidence>